<feature type="compositionally biased region" description="Basic and acidic residues" evidence="1">
    <location>
        <begin position="67"/>
        <end position="79"/>
    </location>
</feature>
<feature type="region of interest" description="Disordered" evidence="1">
    <location>
        <begin position="34"/>
        <end position="118"/>
    </location>
</feature>
<proteinExistence type="predicted"/>
<name>A0A699ZLU0_HAELA</name>
<evidence type="ECO:0000313" key="2">
    <source>
        <dbReference type="EMBL" id="GFH23757.1"/>
    </source>
</evidence>
<keyword evidence="3" id="KW-1185">Reference proteome</keyword>
<accession>A0A699ZLU0</accession>
<protein>
    <submittedName>
        <fullName evidence="2">Uncharacterized protein</fullName>
    </submittedName>
</protein>
<comment type="caution">
    <text evidence="2">The sequence shown here is derived from an EMBL/GenBank/DDBJ whole genome shotgun (WGS) entry which is preliminary data.</text>
</comment>
<dbReference type="Proteomes" id="UP000485058">
    <property type="component" value="Unassembled WGS sequence"/>
</dbReference>
<organism evidence="2 3">
    <name type="scientific">Haematococcus lacustris</name>
    <name type="common">Green alga</name>
    <name type="synonym">Haematococcus pluvialis</name>
    <dbReference type="NCBI Taxonomy" id="44745"/>
    <lineage>
        <taxon>Eukaryota</taxon>
        <taxon>Viridiplantae</taxon>
        <taxon>Chlorophyta</taxon>
        <taxon>core chlorophytes</taxon>
        <taxon>Chlorophyceae</taxon>
        <taxon>CS clade</taxon>
        <taxon>Chlamydomonadales</taxon>
        <taxon>Haematococcaceae</taxon>
        <taxon>Haematococcus</taxon>
    </lineage>
</organism>
<evidence type="ECO:0000313" key="3">
    <source>
        <dbReference type="Proteomes" id="UP000485058"/>
    </source>
</evidence>
<reference evidence="2 3" key="1">
    <citation type="submission" date="2020-02" db="EMBL/GenBank/DDBJ databases">
        <title>Draft genome sequence of Haematococcus lacustris strain NIES-144.</title>
        <authorList>
            <person name="Morimoto D."/>
            <person name="Nakagawa S."/>
            <person name="Yoshida T."/>
            <person name="Sawayama S."/>
        </authorList>
    </citation>
    <scope>NUCLEOTIDE SEQUENCE [LARGE SCALE GENOMIC DNA]</scope>
    <source>
        <strain evidence="2 3">NIES-144</strain>
    </source>
</reference>
<dbReference type="EMBL" id="BLLF01002355">
    <property type="protein sequence ID" value="GFH23757.1"/>
    <property type="molecule type" value="Genomic_DNA"/>
</dbReference>
<gene>
    <name evidence="2" type="ORF">HaLaN_21422</name>
</gene>
<evidence type="ECO:0000256" key="1">
    <source>
        <dbReference type="SAM" id="MobiDB-lite"/>
    </source>
</evidence>
<dbReference type="AlphaFoldDB" id="A0A699ZLU0"/>
<feature type="compositionally biased region" description="Gly residues" evidence="1">
    <location>
        <begin position="109"/>
        <end position="118"/>
    </location>
</feature>
<sequence length="118" mass="12131">MDYLFRLRPGFSASAPLLSPFQGHTAAAFTAGALPDAPLPHWRTQRRPVAAGGGTQRHGSASPSFANDKDGHQAQDHPAGHAMLQARAAPLGLDLSCTSDEDQSAGWGTHAGGPGPGI</sequence>